<keyword evidence="4 5" id="KW-0067">ATP-binding</keyword>
<dbReference type="AlphaFoldDB" id="A0A5P0YX65"/>
<evidence type="ECO:0000256" key="2">
    <source>
        <dbReference type="ARBA" id="ARBA00022741"/>
    </source>
</evidence>
<dbReference type="InterPro" id="IPR011009">
    <property type="entry name" value="Kinase-like_dom_sf"/>
</dbReference>
<dbReference type="RefSeq" id="WP_143650989.1">
    <property type="nucleotide sequence ID" value="NZ_JABJXA010000233.1"/>
</dbReference>
<keyword evidence="2 5" id="KW-0547">Nucleotide-binding</keyword>
<dbReference type="InterPro" id="IPR002372">
    <property type="entry name" value="PQQ_rpt_dom"/>
</dbReference>
<dbReference type="GO" id="GO:0005524">
    <property type="term" value="F:ATP binding"/>
    <property type="evidence" value="ECO:0007669"/>
    <property type="project" value="UniProtKB-UniRule"/>
</dbReference>
<dbReference type="SMART" id="SM00220">
    <property type="entry name" value="S_TKc"/>
    <property type="match status" value="1"/>
</dbReference>
<evidence type="ECO:0000256" key="5">
    <source>
        <dbReference type="PROSITE-ProRule" id="PRU10141"/>
    </source>
</evidence>
<protein>
    <submittedName>
        <fullName evidence="9">PQQ-binding-like beta-propeller repeat protein</fullName>
    </submittedName>
    <submittedName>
        <fullName evidence="8">Serine/threonine-protein kinase</fullName>
    </submittedName>
</protein>
<dbReference type="Pfam" id="PF00069">
    <property type="entry name" value="Pkinase"/>
    <property type="match status" value="1"/>
</dbReference>
<dbReference type="InterPro" id="IPR011047">
    <property type="entry name" value="Quinoprotein_ADH-like_sf"/>
</dbReference>
<accession>A0A5P0YX65</accession>
<dbReference type="PROSITE" id="PS00108">
    <property type="entry name" value="PROTEIN_KINASE_ST"/>
    <property type="match status" value="1"/>
</dbReference>
<keyword evidence="6" id="KW-0812">Transmembrane</keyword>
<dbReference type="Gene3D" id="1.10.510.10">
    <property type="entry name" value="Transferase(Phosphotransferase) domain 1"/>
    <property type="match status" value="1"/>
</dbReference>
<comment type="caution">
    <text evidence="9">The sequence shown here is derived from an EMBL/GenBank/DDBJ whole genome shotgun (WGS) entry which is preliminary data.</text>
</comment>
<dbReference type="PROSITE" id="PS00107">
    <property type="entry name" value="PROTEIN_KINASE_ATP"/>
    <property type="match status" value="1"/>
</dbReference>
<dbReference type="PANTHER" id="PTHR43289">
    <property type="entry name" value="MITOGEN-ACTIVATED PROTEIN KINASE KINASE KINASE 20-RELATED"/>
    <property type="match status" value="1"/>
</dbReference>
<dbReference type="InterPro" id="IPR017441">
    <property type="entry name" value="Protein_kinase_ATP_BS"/>
</dbReference>
<dbReference type="Gene3D" id="2.130.10.10">
    <property type="entry name" value="YVTN repeat-like/Quinoprotein amine dehydrogenase"/>
    <property type="match status" value="1"/>
</dbReference>
<dbReference type="EMBL" id="JABJXA010000233">
    <property type="protein sequence ID" value="MBB1261957.1"/>
    <property type="molecule type" value="Genomic_DNA"/>
</dbReference>
<evidence type="ECO:0000256" key="1">
    <source>
        <dbReference type="ARBA" id="ARBA00022679"/>
    </source>
</evidence>
<keyword evidence="1" id="KW-0808">Transferase</keyword>
<dbReference type="Proteomes" id="UP000517765">
    <property type="component" value="Unassembled WGS sequence"/>
</dbReference>
<dbReference type="SUPFAM" id="SSF50998">
    <property type="entry name" value="Quinoprotein alcohol dehydrogenase-like"/>
    <property type="match status" value="1"/>
</dbReference>
<feature type="domain" description="Protein kinase" evidence="7">
    <location>
        <begin position="27"/>
        <end position="285"/>
    </location>
</feature>
<evidence type="ECO:0000256" key="3">
    <source>
        <dbReference type="ARBA" id="ARBA00022777"/>
    </source>
</evidence>
<feature type="binding site" evidence="5">
    <location>
        <position position="55"/>
    </location>
    <ligand>
        <name>ATP</name>
        <dbReference type="ChEBI" id="CHEBI:30616"/>
    </ligand>
</feature>
<reference evidence="11" key="2">
    <citation type="submission" date="2020-05" db="EMBL/GenBank/DDBJ databases">
        <title>Classification of alakaliphilic streptomycetes isolated from an alkaline soil next to Lonar Crater, India and a proposal for the recognition of Streptomyces alkaliterrae sp. nov.</title>
        <authorList>
            <person name="Golinska P."/>
        </authorList>
    </citation>
    <scope>NUCLEOTIDE SEQUENCE [LARGE SCALE GENOMIC DNA]</scope>
    <source>
        <strain evidence="11">OF8</strain>
    </source>
</reference>
<dbReference type="PROSITE" id="PS50011">
    <property type="entry name" value="PROTEIN_KINASE_DOM"/>
    <property type="match status" value="1"/>
</dbReference>
<dbReference type="CDD" id="cd14014">
    <property type="entry name" value="STKc_PknB_like"/>
    <property type="match status" value="1"/>
</dbReference>
<sequence length="793" mass="82485">MARGSGKGGVPGSEDATVLLPASVGPHVIMRQLGAGGMGVVSLCRTPSGRLVAVKQVREEFADDPVFRGRFRREVTIARRVSGVYTVPVVDADVDGPRPWVATVYIPGPTLGEAVRMCGGFPEAGLRALGVALAEALQAIHAAGLVHRDLKPGNVLLSGDGPRVIDFGIARALGETRLTGTGTVIGSPAFMAPEQAVSAHDVGPECDVFALAGVLVHAACGEGPFGPGDVGALHRIVSDEPDLHGVPPALRTLLLRCLDKTPARRPTLEEVITELSPADPADLLLPALREDLAARADEAALMAVAPPPPALAPDVGRNERRVGRRGVLIGGLAALGVLAAGAGTAAVLRGRDGPADPVGRPSGTDDSLGARASTIKLTDPPAPLWTTTLKMASTMPRLHAFRSTVLLHELSYTAAAFDARSGKSHWWRGAALDGRSQVDPEQLDLGTNVFGPVGERLLVTQRGSGLESLGKTFLATVDPATPGKGPRTELASSFTPVMLLATHDRTAYFLVNDISFGSRTPPSPGATPDIQTSQLAAAIDLDSGKVRWSRPMVASSLFGIRFAADRHGFYYTEDTDDGLTLRALDAERGRSMWSVKVPADPDSRLPPYMQAGGGQLVSSLTAADDLLITVNLKGGMTAYDAKSGRRRWSTPMVAATAPVVVGDLVLTNDPGRVHGVDLRTGKVRWQVESPVALAVNYQTLAASKEVTAVLLSTLTINDKGVSGTGGTAGCVVLRTSDGKQLWALQEKPDAGRTPSAGIGGGPSGLAQWGVAVRGSTVFVTGGGRLRAYRADAG</sequence>
<name>A0A5P0YX65_9ACTN</name>
<feature type="transmembrane region" description="Helical" evidence="6">
    <location>
        <begin position="327"/>
        <end position="348"/>
    </location>
</feature>
<keyword evidence="6" id="KW-1133">Transmembrane helix</keyword>
<dbReference type="OrthoDB" id="3942780at2"/>
<dbReference type="Gene3D" id="3.30.200.20">
    <property type="entry name" value="Phosphorylase Kinase, domain 1"/>
    <property type="match status" value="1"/>
</dbReference>
<keyword evidence="10" id="KW-1185">Reference proteome</keyword>
<dbReference type="InterPro" id="IPR018391">
    <property type="entry name" value="PQQ_b-propeller_rpt"/>
</dbReference>
<proteinExistence type="predicted"/>
<organism evidence="9 10">
    <name type="scientific">Streptomyces alkaliterrae</name>
    <dbReference type="NCBI Taxonomy" id="2213162"/>
    <lineage>
        <taxon>Bacteria</taxon>
        <taxon>Bacillati</taxon>
        <taxon>Actinomycetota</taxon>
        <taxon>Actinomycetes</taxon>
        <taxon>Kitasatosporales</taxon>
        <taxon>Streptomycetaceae</taxon>
        <taxon>Streptomyces</taxon>
    </lineage>
</organism>
<dbReference type="InterPro" id="IPR015943">
    <property type="entry name" value="WD40/YVTN_repeat-like_dom_sf"/>
</dbReference>
<dbReference type="SUPFAM" id="SSF56112">
    <property type="entry name" value="Protein kinase-like (PK-like)"/>
    <property type="match status" value="1"/>
</dbReference>
<dbReference type="Proteomes" id="UP000320857">
    <property type="component" value="Unassembled WGS sequence"/>
</dbReference>
<keyword evidence="3 8" id="KW-0418">Kinase</keyword>
<evidence type="ECO:0000313" key="9">
    <source>
        <dbReference type="EMBL" id="MQS04883.1"/>
    </source>
</evidence>
<evidence type="ECO:0000256" key="6">
    <source>
        <dbReference type="SAM" id="Phobius"/>
    </source>
</evidence>
<evidence type="ECO:0000313" key="11">
    <source>
        <dbReference type="Proteomes" id="UP000517765"/>
    </source>
</evidence>
<dbReference type="InterPro" id="IPR008271">
    <property type="entry name" value="Ser/Thr_kinase_AS"/>
</dbReference>
<dbReference type="PANTHER" id="PTHR43289:SF34">
    <property type="entry name" value="SERINE_THREONINE-PROTEIN KINASE YBDM-RELATED"/>
    <property type="match status" value="1"/>
</dbReference>
<gene>
    <name evidence="9" type="ORF">FNX44_024080</name>
    <name evidence="8" type="ORF">H3147_24560</name>
</gene>
<dbReference type="GO" id="GO:0004674">
    <property type="term" value="F:protein serine/threonine kinase activity"/>
    <property type="evidence" value="ECO:0007669"/>
    <property type="project" value="TreeGrafter"/>
</dbReference>
<evidence type="ECO:0000313" key="10">
    <source>
        <dbReference type="Proteomes" id="UP000320857"/>
    </source>
</evidence>
<evidence type="ECO:0000259" key="7">
    <source>
        <dbReference type="PROSITE" id="PS50011"/>
    </source>
</evidence>
<dbReference type="InterPro" id="IPR000719">
    <property type="entry name" value="Prot_kinase_dom"/>
</dbReference>
<evidence type="ECO:0000313" key="8">
    <source>
        <dbReference type="EMBL" id="MBB1261957.1"/>
    </source>
</evidence>
<dbReference type="EMBL" id="VJYK02000373">
    <property type="protein sequence ID" value="MQS04883.1"/>
    <property type="molecule type" value="Genomic_DNA"/>
</dbReference>
<reference evidence="9 10" key="1">
    <citation type="submission" date="2019-10" db="EMBL/GenBank/DDBJ databases">
        <title>Streptomyces sp. nov., a novel actinobacterium isolated from alkaline environment.</title>
        <authorList>
            <person name="Golinska P."/>
        </authorList>
    </citation>
    <scope>NUCLEOTIDE SEQUENCE [LARGE SCALE GENOMIC DNA]</scope>
    <source>
        <strain evidence="9 10">OF1</strain>
    </source>
</reference>
<dbReference type="Pfam" id="PF13360">
    <property type="entry name" value="PQQ_2"/>
    <property type="match status" value="1"/>
</dbReference>
<keyword evidence="6" id="KW-0472">Membrane</keyword>
<reference evidence="8" key="3">
    <citation type="journal article" name="Syst. Appl. Microbiol.">
        <title>Streptomyces alkaliterrae sp. nov., isolated from an alkaline soil, and emended descriptions of Streptomyces alkaliphilus, Streptomyces calidiresistens and Streptomyces durbertensis.</title>
        <authorList>
            <person name="Swiecimska M."/>
            <person name="Golinska P."/>
            <person name="Nouioui I."/>
            <person name="Wypij M."/>
            <person name="Rai M."/>
            <person name="Sangal V."/>
            <person name="Goodfellow M."/>
        </authorList>
    </citation>
    <scope>NUCLEOTIDE SEQUENCE</scope>
    <source>
        <strain evidence="8">OF8</strain>
    </source>
</reference>
<dbReference type="SMART" id="SM00564">
    <property type="entry name" value="PQQ"/>
    <property type="match status" value="3"/>
</dbReference>
<evidence type="ECO:0000256" key="4">
    <source>
        <dbReference type="ARBA" id="ARBA00022840"/>
    </source>
</evidence>